<keyword evidence="1" id="KW-0812">Transmembrane</keyword>
<sequence>MEKHDERFKVANREALIGVGLALINFLWWFGFAYGLGSKPPEEYSYIFGLPAWFFMSCVGGFILMSVLVIFVVNVYFTDVPLEAKDEDTE</sequence>
<evidence type="ECO:0000313" key="3">
    <source>
        <dbReference type="Proteomes" id="UP000198647"/>
    </source>
</evidence>
<dbReference type="PANTHER" id="PTHR39174:SF1">
    <property type="entry name" value="INNER MEMBRANE PROTEIN"/>
    <property type="match status" value="1"/>
</dbReference>
<proteinExistence type="predicted"/>
<keyword evidence="1" id="KW-1133">Transmembrane helix</keyword>
<dbReference type="RefSeq" id="WP_076570778.1">
    <property type="nucleotide sequence ID" value="NZ_FNOS01000004.1"/>
</dbReference>
<comment type="caution">
    <text evidence="2">The sequence shown here is derived from an EMBL/GenBank/DDBJ whole genome shotgun (WGS) entry which is preliminary data.</text>
</comment>
<dbReference type="PANTHER" id="PTHR39174">
    <property type="entry name" value="INNER MEMBRANE PROTEIN-RELATED"/>
    <property type="match status" value="1"/>
</dbReference>
<keyword evidence="3" id="KW-1185">Reference proteome</keyword>
<feature type="transmembrane region" description="Helical" evidence="1">
    <location>
        <begin position="15"/>
        <end position="32"/>
    </location>
</feature>
<dbReference type="EMBL" id="FNOS01000004">
    <property type="protein sequence ID" value="SDX96390.1"/>
    <property type="molecule type" value="Genomic_DNA"/>
</dbReference>
<organism evidence="2 3">
    <name type="scientific">Salimicrobium album</name>
    <dbReference type="NCBI Taxonomy" id="50717"/>
    <lineage>
        <taxon>Bacteria</taxon>
        <taxon>Bacillati</taxon>
        <taxon>Bacillota</taxon>
        <taxon>Bacilli</taxon>
        <taxon>Bacillales</taxon>
        <taxon>Bacillaceae</taxon>
        <taxon>Salimicrobium</taxon>
    </lineage>
</organism>
<dbReference type="InterPro" id="IPR010398">
    <property type="entry name" value="DUF997"/>
</dbReference>
<reference evidence="2 3" key="1">
    <citation type="submission" date="2016-10" db="EMBL/GenBank/DDBJ databases">
        <authorList>
            <person name="Varghese N."/>
            <person name="Submissions S."/>
        </authorList>
    </citation>
    <scope>NUCLEOTIDE SEQUENCE [LARGE SCALE GENOMIC DNA]</scope>
    <source>
        <strain evidence="2 3">DSM 20748</strain>
    </source>
</reference>
<accession>A0A1H3FZQ2</accession>
<dbReference type="Pfam" id="PF06196">
    <property type="entry name" value="DUF997"/>
    <property type="match status" value="1"/>
</dbReference>
<keyword evidence="1" id="KW-0472">Membrane</keyword>
<name>A0A1H3FZQ2_9BACI</name>
<protein>
    <submittedName>
        <fullName evidence="2">Uncharacterized membrane protein YhdT</fullName>
    </submittedName>
</protein>
<evidence type="ECO:0000256" key="1">
    <source>
        <dbReference type="SAM" id="Phobius"/>
    </source>
</evidence>
<gene>
    <name evidence="2" type="ORF">SAMN04488081_1739</name>
</gene>
<feature type="transmembrane region" description="Helical" evidence="1">
    <location>
        <begin position="52"/>
        <end position="77"/>
    </location>
</feature>
<dbReference type="Proteomes" id="UP000198647">
    <property type="component" value="Unassembled WGS sequence"/>
</dbReference>
<evidence type="ECO:0000313" key="2">
    <source>
        <dbReference type="EMBL" id="SDX96390.1"/>
    </source>
</evidence>